<dbReference type="EMBL" id="JAHCDA010000008">
    <property type="protein sequence ID" value="MBS7813797.1"/>
    <property type="molecule type" value="Genomic_DNA"/>
</dbReference>
<comment type="caution">
    <text evidence="1">The sequence shown here is derived from an EMBL/GenBank/DDBJ whole genome shotgun (WGS) entry which is preliminary data.</text>
</comment>
<dbReference type="Proteomes" id="UP000766336">
    <property type="component" value="Unassembled WGS sequence"/>
</dbReference>
<accession>A0ABS5QJL3</accession>
<proteinExistence type="predicted"/>
<keyword evidence="2" id="KW-1185">Reference proteome</keyword>
<gene>
    <name evidence="1" type="ORF">KHU32_22865</name>
</gene>
<evidence type="ECO:0000313" key="1">
    <source>
        <dbReference type="EMBL" id="MBS7813797.1"/>
    </source>
</evidence>
<protein>
    <submittedName>
        <fullName evidence="1">Uncharacterized protein</fullName>
    </submittedName>
</protein>
<dbReference type="RefSeq" id="WP_213672506.1">
    <property type="nucleotide sequence ID" value="NZ_JAHCDA010000008.1"/>
</dbReference>
<evidence type="ECO:0000313" key="2">
    <source>
        <dbReference type="Proteomes" id="UP000766336"/>
    </source>
</evidence>
<reference evidence="1 2" key="1">
    <citation type="submission" date="2021-05" db="EMBL/GenBank/DDBJ databases">
        <title>Roseococcus sp. XZZS9, whole genome shotgun sequencing project.</title>
        <authorList>
            <person name="Zhao G."/>
            <person name="Shen L."/>
        </authorList>
    </citation>
    <scope>NUCLEOTIDE SEQUENCE [LARGE SCALE GENOMIC DNA]</scope>
    <source>
        <strain evidence="1 2">XZZS9</strain>
    </source>
</reference>
<organism evidence="1 2">
    <name type="scientific">Roseococcus pinisoli</name>
    <dbReference type="NCBI Taxonomy" id="2835040"/>
    <lineage>
        <taxon>Bacteria</taxon>
        <taxon>Pseudomonadati</taxon>
        <taxon>Pseudomonadota</taxon>
        <taxon>Alphaproteobacteria</taxon>
        <taxon>Acetobacterales</taxon>
        <taxon>Roseomonadaceae</taxon>
        <taxon>Roseococcus</taxon>
    </lineage>
</organism>
<name>A0ABS5QJL3_9PROT</name>
<sequence>MAKRQMLKNYISRNIKISSLNSKKRESVLEEGILSKADDALSRATKMIANGERDAAIILLRSLPDLAESRNEAVKMTIAAAQIDPEFRELVAAADTARDARDFLLGEFLYLRCLEMYSMHYGYMTQYAHCLKEQNKYVDSEIIYRSALSLGGPVADLRRHITAVAEALGGSVNIPKEINITAKNSIDLAPTHEDVRLLLVLFLGEQNCTANNIVEILRNCPRRRDVIYFIINEKKFPKINLNLMVLLGEIDR</sequence>